<gene>
    <name evidence="4" type="ORF">D5F53_25530</name>
</gene>
<evidence type="ECO:0000313" key="4">
    <source>
        <dbReference type="EMBL" id="AYB46457.1"/>
    </source>
</evidence>
<dbReference type="SUPFAM" id="SSF53850">
    <property type="entry name" value="Periplasmic binding protein-like II"/>
    <property type="match status" value="1"/>
</dbReference>
<reference evidence="4 5" key="1">
    <citation type="submission" date="2018-09" db="EMBL/GenBank/DDBJ databases">
        <title>Genome Sequence of Paenibacillus lautus Strain E7593-69, Azo Dye-Degrading Bacteria, Isolated from Commercial Tattoo Inks.</title>
        <authorList>
            <person name="Nho S.W."/>
            <person name="Kim S.-J."/>
            <person name="Kweon O."/>
            <person name="Cerniglia C.E."/>
        </authorList>
    </citation>
    <scope>NUCLEOTIDE SEQUENCE [LARGE SCALE GENOMIC DNA]</scope>
    <source>
        <strain evidence="4 5">E7593-69</strain>
    </source>
</reference>
<dbReference type="PANTHER" id="PTHR30024">
    <property type="entry name" value="ALIPHATIC SULFONATES-BINDING PROTEIN-RELATED"/>
    <property type="match status" value="1"/>
</dbReference>
<accession>A0A385TVM0</accession>
<dbReference type="Pfam" id="PF09084">
    <property type="entry name" value="NMT1"/>
    <property type="match status" value="1"/>
</dbReference>
<dbReference type="Proteomes" id="UP000266552">
    <property type="component" value="Chromosome"/>
</dbReference>
<evidence type="ECO:0000256" key="2">
    <source>
        <dbReference type="SAM" id="SignalP"/>
    </source>
</evidence>
<proteinExistence type="inferred from homology"/>
<evidence type="ECO:0000256" key="1">
    <source>
        <dbReference type="ARBA" id="ARBA00010742"/>
    </source>
</evidence>
<feature type="signal peptide" evidence="2">
    <location>
        <begin position="1"/>
        <end position="28"/>
    </location>
</feature>
<dbReference type="PROSITE" id="PS51257">
    <property type="entry name" value="PROKAR_LIPOPROTEIN"/>
    <property type="match status" value="1"/>
</dbReference>
<dbReference type="SMART" id="SM00062">
    <property type="entry name" value="PBPb"/>
    <property type="match status" value="1"/>
</dbReference>
<comment type="similarity">
    <text evidence="1">Belongs to the bacterial solute-binding protein SsuA/TauA family.</text>
</comment>
<dbReference type="InterPro" id="IPR015168">
    <property type="entry name" value="SsuA/THI5"/>
</dbReference>
<dbReference type="AlphaFoldDB" id="A0A385TVM0"/>
<feature type="chain" id="PRO_5039444335" evidence="2">
    <location>
        <begin position="29"/>
        <end position="337"/>
    </location>
</feature>
<protein>
    <submittedName>
        <fullName evidence="4">Nitrate ABC transporter substrate-binding protein</fullName>
    </submittedName>
</protein>
<dbReference type="KEGG" id="plw:D5F53_25530"/>
<evidence type="ECO:0000313" key="5">
    <source>
        <dbReference type="Proteomes" id="UP000266552"/>
    </source>
</evidence>
<organism evidence="4 5">
    <name type="scientific">Paenibacillus lautus</name>
    <name type="common">Bacillus lautus</name>
    <dbReference type="NCBI Taxonomy" id="1401"/>
    <lineage>
        <taxon>Bacteria</taxon>
        <taxon>Bacillati</taxon>
        <taxon>Bacillota</taxon>
        <taxon>Bacilli</taxon>
        <taxon>Bacillales</taxon>
        <taxon>Paenibacillaceae</taxon>
        <taxon>Paenibacillus</taxon>
    </lineage>
</organism>
<keyword evidence="5" id="KW-1185">Reference proteome</keyword>
<name>A0A385TVM0_PAELA</name>
<dbReference type="InterPro" id="IPR001638">
    <property type="entry name" value="Solute-binding_3/MltF_N"/>
</dbReference>
<keyword evidence="2" id="KW-0732">Signal</keyword>
<dbReference type="EMBL" id="CP032412">
    <property type="protein sequence ID" value="AYB46457.1"/>
    <property type="molecule type" value="Genomic_DNA"/>
</dbReference>
<evidence type="ECO:0000259" key="3">
    <source>
        <dbReference type="SMART" id="SM00062"/>
    </source>
</evidence>
<dbReference type="Gene3D" id="3.40.190.10">
    <property type="entry name" value="Periplasmic binding protein-like II"/>
    <property type="match status" value="2"/>
</dbReference>
<feature type="domain" description="Solute-binding protein family 3/N-terminal" evidence="3">
    <location>
        <begin position="60"/>
        <end position="278"/>
    </location>
</feature>
<sequence>MENRNVKKHKRKRYAILLTLVAAALAFSQGCGTKDQITEASSSGVPKTLNYGYIGTNALNVPGGAEGWGFHKGIIQEELKKHGIETVNLTAFPNGPDLSESLISGRLDFGSLGDTPAILSRSTGAKTKVITQGSTDSIGYLVAKKGGPASLEELKGKTVATQKGSFHHRYLAGLLKKEGLAEDVKVIHLLRVDAEAALARGEIDAMTNTGVYTLKQIDEGYTLLDDATKHPELYGTSVTVVSEDYLAKYPDFAKAWNEARSKALEDLKQHEEEYYAFLAELQSTKVEYVKKVSPIELIKEVPFTEEGLQLLEGTKAFLIEEKLAETDFALDDWLIKP</sequence>
<dbReference type="RefSeq" id="WP_119850046.1">
    <property type="nucleotide sequence ID" value="NZ_CP032412.1"/>
</dbReference>